<dbReference type="AlphaFoldDB" id="A0A1H4A7C4"/>
<sequence>MVLAENATMHRSSNHPSSAGPTGVSASITSDWTCPFCPLLCDDIAAGVHSDDSLSAPATDCPRLGRALALYGAADAHCKASVDSQQADLDTALARAADILAQARRPLFGGMATDIAGARSLYALAAHCGAIVDHLHGDALTASTLALQDRGAFFTTLSEVRARADLVVVFACQPSARHPRFYARATGTAPFTRTFRFVGCEADPAVDALRHAGAASLLAGGDLFDLLAVWSALLEGRGVEALDDASGTARALAGLIDEIHAARYTVFVYEPEALPGPHAALLIEALNRLIKAVNRTTRAGGLPLGGADGALSASQTFTWLSGFPLRTRIAMPGRLAEAPLDHDPTRYRTDTLLARHEVDALLWVSSFGPQPLPDTLDPDVPAIVLGHAAMAAATASAAAARRGPTVFIPVATPGIDIGGHLFRIDGTVVAPLSAARHAGLPGVDAIAARLADSVEKSRHADTPASGVAGTTRSAP</sequence>
<feature type="compositionally biased region" description="Polar residues" evidence="1">
    <location>
        <begin position="9"/>
        <end position="22"/>
    </location>
</feature>
<gene>
    <name evidence="2" type="ORF">SAMN05192564_1011051</name>
</gene>
<accession>A0A1H4A7C4</accession>
<protein>
    <submittedName>
        <fullName evidence="2">Formylmethanofuran dehydrogenase, subunit B</fullName>
    </submittedName>
</protein>
<feature type="region of interest" description="Disordered" evidence="1">
    <location>
        <begin position="1"/>
        <end position="22"/>
    </location>
</feature>
<reference evidence="3" key="1">
    <citation type="submission" date="2016-10" db="EMBL/GenBank/DDBJ databases">
        <authorList>
            <person name="Varghese N."/>
            <person name="Submissions S."/>
        </authorList>
    </citation>
    <scope>NUCLEOTIDE SEQUENCE [LARGE SCALE GENOMIC DNA]</scope>
    <source>
        <strain evidence="3">LMG 24000</strain>
    </source>
</reference>
<organism evidence="2 3">
    <name type="scientific">Paraburkholderia sartisoli</name>
    <dbReference type="NCBI Taxonomy" id="83784"/>
    <lineage>
        <taxon>Bacteria</taxon>
        <taxon>Pseudomonadati</taxon>
        <taxon>Pseudomonadota</taxon>
        <taxon>Betaproteobacteria</taxon>
        <taxon>Burkholderiales</taxon>
        <taxon>Burkholderiaceae</taxon>
        <taxon>Paraburkholderia</taxon>
    </lineage>
</organism>
<evidence type="ECO:0000256" key="1">
    <source>
        <dbReference type="SAM" id="MobiDB-lite"/>
    </source>
</evidence>
<keyword evidence="3" id="KW-1185">Reference proteome</keyword>
<dbReference type="Proteomes" id="UP000198638">
    <property type="component" value="Unassembled WGS sequence"/>
</dbReference>
<dbReference type="STRING" id="83784.SAMN05192564_1011051"/>
<name>A0A1H4A7C4_9BURK</name>
<evidence type="ECO:0000313" key="2">
    <source>
        <dbReference type="EMBL" id="SEA31571.1"/>
    </source>
</evidence>
<proteinExistence type="predicted"/>
<evidence type="ECO:0000313" key="3">
    <source>
        <dbReference type="Proteomes" id="UP000198638"/>
    </source>
</evidence>
<dbReference type="EMBL" id="FNRQ01000001">
    <property type="protein sequence ID" value="SEA31571.1"/>
    <property type="molecule type" value="Genomic_DNA"/>
</dbReference>
<dbReference type="SUPFAM" id="SSF53706">
    <property type="entry name" value="Formate dehydrogenase/DMSO reductase, domains 1-3"/>
    <property type="match status" value="1"/>
</dbReference>